<feature type="transmembrane region" description="Helical" evidence="15">
    <location>
        <begin position="6"/>
        <end position="25"/>
    </location>
</feature>
<evidence type="ECO:0000259" key="17">
    <source>
        <dbReference type="Pfam" id="PF00662"/>
    </source>
</evidence>
<dbReference type="NCBIfam" id="NF005141">
    <property type="entry name" value="PRK06590.1"/>
    <property type="match status" value="1"/>
</dbReference>
<evidence type="ECO:0000256" key="9">
    <source>
        <dbReference type="ARBA" id="ARBA00022989"/>
    </source>
</evidence>
<feature type="transmembrane region" description="Helical" evidence="15">
    <location>
        <begin position="428"/>
        <end position="449"/>
    </location>
</feature>
<gene>
    <name evidence="19" type="primary">nuoL</name>
    <name evidence="19" type="ORF">NSO95_07255</name>
</gene>
<feature type="transmembrane region" description="Helical" evidence="15">
    <location>
        <begin position="77"/>
        <end position="104"/>
    </location>
</feature>
<reference evidence="19 20" key="1">
    <citation type="submission" date="2022-08" db="EMBL/GenBank/DDBJ databases">
        <title>Polyphasic taxonomy analysis of Qipengyuania sp.RS5-5.</title>
        <authorList>
            <person name="Xamxidin M."/>
            <person name="Wu M."/>
        </authorList>
    </citation>
    <scope>NUCLEOTIDE SEQUENCE [LARGE SCALE GENOMIC DNA]</scope>
    <source>
        <strain evidence="19 20">RS5-5</strain>
    </source>
</reference>
<dbReference type="InterPro" id="IPR001516">
    <property type="entry name" value="Proton_antipo_N"/>
</dbReference>
<dbReference type="RefSeq" id="WP_257595517.1">
    <property type="nucleotide sequence ID" value="NZ_JANKHH010000004.1"/>
</dbReference>
<dbReference type="Pfam" id="PF06455">
    <property type="entry name" value="NADH5_C"/>
    <property type="match status" value="1"/>
</dbReference>
<dbReference type="Pfam" id="PF00662">
    <property type="entry name" value="Proton_antipo_N"/>
    <property type="match status" value="1"/>
</dbReference>
<dbReference type="PANTHER" id="PTHR42829">
    <property type="entry name" value="NADH-UBIQUINONE OXIDOREDUCTASE CHAIN 5"/>
    <property type="match status" value="1"/>
</dbReference>
<dbReference type="Pfam" id="PF00361">
    <property type="entry name" value="Proton_antipo_M"/>
    <property type="match status" value="1"/>
</dbReference>
<comment type="subcellular location">
    <subcellularLocation>
        <location evidence="1">Endomembrane system</location>
        <topology evidence="1">Multi-pass membrane protein</topology>
    </subcellularLocation>
    <subcellularLocation>
        <location evidence="14">Membrane</location>
        <topology evidence="14">Multi-pass membrane protein</topology>
    </subcellularLocation>
</comment>
<feature type="domain" description="NADH-Ubiquinone oxidoreductase (complex I) chain 5 N-terminal" evidence="17">
    <location>
        <begin position="67"/>
        <end position="117"/>
    </location>
</feature>
<keyword evidence="12 15" id="KW-0472">Membrane</keyword>
<protein>
    <recommendedName>
        <fullName evidence="3">NADH-ubiquinone oxidoreductase chain 5</fullName>
        <ecNumber evidence="2">7.1.1.2</ecNumber>
    </recommendedName>
</protein>
<evidence type="ECO:0000256" key="11">
    <source>
        <dbReference type="ARBA" id="ARBA00023075"/>
    </source>
</evidence>
<evidence type="ECO:0000256" key="15">
    <source>
        <dbReference type="SAM" id="Phobius"/>
    </source>
</evidence>
<evidence type="ECO:0000256" key="12">
    <source>
        <dbReference type="ARBA" id="ARBA00023136"/>
    </source>
</evidence>
<evidence type="ECO:0000256" key="7">
    <source>
        <dbReference type="ARBA" id="ARBA00022967"/>
    </source>
</evidence>
<keyword evidence="8" id="KW-0249">Electron transport</keyword>
<evidence type="ECO:0000256" key="6">
    <source>
        <dbReference type="ARBA" id="ARBA00022692"/>
    </source>
</evidence>
<feature type="transmembrane region" description="Helical" evidence="15">
    <location>
        <begin position="217"/>
        <end position="235"/>
    </location>
</feature>
<name>A0ABT1XPZ1_9SPHN</name>
<evidence type="ECO:0000256" key="2">
    <source>
        <dbReference type="ARBA" id="ARBA00012944"/>
    </source>
</evidence>
<feature type="transmembrane region" description="Helical" evidence="15">
    <location>
        <begin position="256"/>
        <end position="278"/>
    </location>
</feature>
<keyword evidence="7" id="KW-1278">Translocase</keyword>
<keyword evidence="5" id="KW-0679">Respiratory chain</keyword>
<evidence type="ECO:0000256" key="10">
    <source>
        <dbReference type="ARBA" id="ARBA00023027"/>
    </source>
</evidence>
<evidence type="ECO:0000256" key="5">
    <source>
        <dbReference type="ARBA" id="ARBA00022660"/>
    </source>
</evidence>
<dbReference type="PRINTS" id="PR01434">
    <property type="entry name" value="NADHDHGNASE5"/>
</dbReference>
<dbReference type="Gene3D" id="1.20.5.2700">
    <property type="match status" value="1"/>
</dbReference>
<dbReference type="EC" id="7.1.1.2" evidence="2"/>
<evidence type="ECO:0000256" key="4">
    <source>
        <dbReference type="ARBA" id="ARBA00022448"/>
    </source>
</evidence>
<comment type="catalytic activity">
    <reaction evidence="13">
        <text>a ubiquinone + NADH + 5 H(+)(in) = a ubiquinol + NAD(+) + 4 H(+)(out)</text>
        <dbReference type="Rhea" id="RHEA:29091"/>
        <dbReference type="Rhea" id="RHEA-COMP:9565"/>
        <dbReference type="Rhea" id="RHEA-COMP:9566"/>
        <dbReference type="ChEBI" id="CHEBI:15378"/>
        <dbReference type="ChEBI" id="CHEBI:16389"/>
        <dbReference type="ChEBI" id="CHEBI:17976"/>
        <dbReference type="ChEBI" id="CHEBI:57540"/>
        <dbReference type="ChEBI" id="CHEBI:57945"/>
        <dbReference type="EC" id="7.1.1.2"/>
    </reaction>
</comment>
<evidence type="ECO:0000256" key="8">
    <source>
        <dbReference type="ARBA" id="ARBA00022982"/>
    </source>
</evidence>
<evidence type="ECO:0000259" key="18">
    <source>
        <dbReference type="Pfam" id="PF06455"/>
    </source>
</evidence>
<keyword evidence="9 15" id="KW-1133">Transmembrane helix</keyword>
<proteinExistence type="predicted"/>
<evidence type="ECO:0000256" key="13">
    <source>
        <dbReference type="ARBA" id="ARBA00049551"/>
    </source>
</evidence>
<keyword evidence="6 14" id="KW-0812">Transmembrane</keyword>
<evidence type="ECO:0000259" key="16">
    <source>
        <dbReference type="Pfam" id="PF00361"/>
    </source>
</evidence>
<keyword evidence="11" id="KW-0830">Ubiquinone</keyword>
<evidence type="ECO:0000256" key="1">
    <source>
        <dbReference type="ARBA" id="ARBA00004127"/>
    </source>
</evidence>
<sequence>MHPIHFIVFLPLLAAIVGGLTNKAAPAVFTKGLTTGALFVAAVLSWMVFLPFVAGTAEAQVVPVLQWVQSGTLSFDWALRVDTLTAVMLVVITTVSALVHLYSWGYMEEDPDQPRFFAYLSLFTFAMLMLVTADNLVQMFFGWEGVGLASYLLIGFWFKKPSANAAAIKAFVVNRVGDLGFMLGIFGTFLVFGTVDIPRILEMAPAMSGSDITFMGMRLYTMDILCILLFIGAMGKSAQLGLHTWLPDAMEGPTPVSALIHAATMVTAGVFMVCRLSPMFETAPVALGVVTFIGAATCIFAATVGTTQWDIKRVIAYSTCSQLGYMFFAAGVGAYGAAMFHLFTHAFFKALLFLGAGSVIHAMHHEQDMRYYGGLRKHIPLTFYAMLAGTLAITGLGVYHLGVGFAGFWSKDAIIEVAFARGTEVASFAFWMGVFAALLTSFYSWRLMFLTFWGKPRWIESEHIQHSVHKTPEQAGEDTTGGYHPHESPVSMLIPLGVLTVGAIAAGQVFAPAFLDSADFWDGSIFYNEPLIHAMHGVPVLVKYAAFIVMLLGFVIAWYGYIRNTAFPAKVAEQLGPVYRFLYNKWYFDELYDRIFVRPAFWIGRQLWQRGDVGIIDRFGPNGAAWVVERGVGVAKRVQSGYLTSYALIMLLGLVAAVTWILM</sequence>
<feature type="domain" description="NADH:quinone oxidoreductase/Mrp antiporter transmembrane" evidence="16">
    <location>
        <begin position="133"/>
        <end position="432"/>
    </location>
</feature>
<evidence type="ECO:0000256" key="3">
    <source>
        <dbReference type="ARBA" id="ARBA00021096"/>
    </source>
</evidence>
<feature type="transmembrane region" description="Helical" evidence="15">
    <location>
        <begin position="493"/>
        <end position="515"/>
    </location>
</feature>
<dbReference type="InterPro" id="IPR010934">
    <property type="entry name" value="NADH_DH_su5_C"/>
</dbReference>
<dbReference type="Proteomes" id="UP001206067">
    <property type="component" value="Unassembled WGS sequence"/>
</dbReference>
<feature type="transmembrane region" description="Helical" evidence="15">
    <location>
        <begin position="284"/>
        <end position="302"/>
    </location>
</feature>
<dbReference type="InterPro" id="IPR003945">
    <property type="entry name" value="NU5C-like"/>
</dbReference>
<keyword evidence="4" id="KW-0813">Transport</keyword>
<feature type="transmembrane region" description="Helical" evidence="15">
    <location>
        <begin position="116"/>
        <end position="133"/>
    </location>
</feature>
<feature type="transmembrane region" description="Helical" evidence="15">
    <location>
        <begin position="342"/>
        <end position="362"/>
    </location>
</feature>
<dbReference type="InterPro" id="IPR001750">
    <property type="entry name" value="ND/Mrp_TM"/>
</dbReference>
<feature type="transmembrane region" description="Helical" evidence="15">
    <location>
        <begin position="37"/>
        <end position="57"/>
    </location>
</feature>
<organism evidence="19 20">
    <name type="scientific">Parerythrobacter lacustris</name>
    <dbReference type="NCBI Taxonomy" id="2969984"/>
    <lineage>
        <taxon>Bacteria</taxon>
        <taxon>Pseudomonadati</taxon>
        <taxon>Pseudomonadota</taxon>
        <taxon>Alphaproteobacteria</taxon>
        <taxon>Sphingomonadales</taxon>
        <taxon>Erythrobacteraceae</taxon>
        <taxon>Parerythrobacter</taxon>
    </lineage>
</organism>
<keyword evidence="10" id="KW-0520">NAD</keyword>
<dbReference type="PANTHER" id="PTHR42829:SF2">
    <property type="entry name" value="NADH-UBIQUINONE OXIDOREDUCTASE CHAIN 5"/>
    <property type="match status" value="1"/>
</dbReference>
<feature type="transmembrane region" description="Helical" evidence="15">
    <location>
        <begin position="139"/>
        <end position="158"/>
    </location>
</feature>
<evidence type="ECO:0000313" key="19">
    <source>
        <dbReference type="EMBL" id="MCR2833740.1"/>
    </source>
</evidence>
<accession>A0ABT1XPZ1</accession>
<comment type="caution">
    <text evidence="19">The sequence shown here is derived from an EMBL/GenBank/DDBJ whole genome shotgun (WGS) entry which is preliminary data.</text>
</comment>
<dbReference type="NCBIfam" id="TIGR01974">
    <property type="entry name" value="NDH_I_L"/>
    <property type="match status" value="1"/>
</dbReference>
<feature type="transmembrane region" description="Helical" evidence="15">
    <location>
        <begin position="314"/>
        <end position="336"/>
    </location>
</feature>
<feature type="transmembrane region" description="Helical" evidence="15">
    <location>
        <begin position="643"/>
        <end position="662"/>
    </location>
</feature>
<dbReference type="PRINTS" id="PR01435">
    <property type="entry name" value="NPOXDRDTASE5"/>
</dbReference>
<feature type="domain" description="NADH dehydrogenase subunit 5 C-terminal" evidence="18">
    <location>
        <begin position="487"/>
        <end position="657"/>
    </location>
</feature>
<dbReference type="InterPro" id="IPR018393">
    <property type="entry name" value="NADHpl_OxRdtase_5_subgr"/>
</dbReference>
<feature type="transmembrane region" description="Helical" evidence="15">
    <location>
        <begin position="541"/>
        <end position="561"/>
    </location>
</feature>
<evidence type="ECO:0000256" key="14">
    <source>
        <dbReference type="RuleBase" id="RU000320"/>
    </source>
</evidence>
<dbReference type="EMBL" id="JANKHH010000004">
    <property type="protein sequence ID" value="MCR2833740.1"/>
    <property type="molecule type" value="Genomic_DNA"/>
</dbReference>
<feature type="transmembrane region" description="Helical" evidence="15">
    <location>
        <begin position="179"/>
        <end position="197"/>
    </location>
</feature>
<feature type="transmembrane region" description="Helical" evidence="15">
    <location>
        <begin position="383"/>
        <end position="408"/>
    </location>
</feature>
<keyword evidence="20" id="KW-1185">Reference proteome</keyword>
<evidence type="ECO:0000313" key="20">
    <source>
        <dbReference type="Proteomes" id="UP001206067"/>
    </source>
</evidence>